<dbReference type="InterPro" id="IPR036138">
    <property type="entry name" value="PBP_dimer_sf"/>
</dbReference>
<dbReference type="EMBL" id="CP002630">
    <property type="protein sequence ID" value="AEB12178.1"/>
    <property type="molecule type" value="Genomic_DNA"/>
</dbReference>
<dbReference type="PANTHER" id="PTHR30627">
    <property type="entry name" value="PEPTIDOGLYCAN D,D-TRANSPEPTIDASE"/>
    <property type="match status" value="1"/>
</dbReference>
<dbReference type="KEGG" id="mhd:Marky_1443"/>
<dbReference type="HOGENOM" id="CLU_009289_6_2_0"/>
<dbReference type="Proteomes" id="UP000007030">
    <property type="component" value="Chromosome"/>
</dbReference>
<dbReference type="InterPro" id="IPR050515">
    <property type="entry name" value="Beta-lactam/transpept"/>
</dbReference>
<dbReference type="RefSeq" id="WP_013704225.1">
    <property type="nucleotide sequence ID" value="NC_015387.1"/>
</dbReference>
<comment type="subcellular location">
    <subcellularLocation>
        <location evidence="1">Membrane</location>
    </subcellularLocation>
</comment>
<sequence>MSTVGVQRVWVVIASLAGWLGLLAWGVLGIVQEVRVLPSIWPHIAPPPAPPPTRGAIRAADGTPLAISLPTGERLYPLGASAGQVIGYTERFRDRTQNRVVYGAGLEGVERFAENKLAAGQDVYLTLDPVVQALAERALWAGVAAAEAEWGSVVVMETQTGRLLAVANAPAFDPATKRGQPGNDPRLLNYAFRYLIEPGSTLKVITAAALLEEGKATLETRVEAPMQRKVADAVIRDVVRHPETLTLAEVLAYSSNVGISTLAEALEPETLYRYFERLHLTDPDLLTPLYVERPLVNGPESWGPVEFANATFGQGLAITPLHLAAAFNAIANDGVFVRPSLFEPAGAPQTARVFQPEVARALREVLSAYNAPLARLEGYVLGGKTGTAQVAVDGRYSREVFTALYAGFVPADRPRATVVVVLYHPRTSIYGSRVAAPIYRALAEGLLAYWGIPPERGKLVNGE</sequence>
<keyword evidence="4" id="KW-0328">Glycosyltransferase</keyword>
<keyword evidence="5" id="KW-1185">Reference proteome</keyword>
<dbReference type="Pfam" id="PF00905">
    <property type="entry name" value="Transpeptidase"/>
    <property type="match status" value="1"/>
</dbReference>
<evidence type="ECO:0000259" key="3">
    <source>
        <dbReference type="Pfam" id="PF00905"/>
    </source>
</evidence>
<proteinExistence type="predicted"/>
<accession>F2NMK8</accession>
<name>F2NMK8_MARHT</name>
<dbReference type="SUPFAM" id="SSF56601">
    <property type="entry name" value="beta-lactamase/transpeptidase-like"/>
    <property type="match status" value="1"/>
</dbReference>
<dbReference type="InterPro" id="IPR001460">
    <property type="entry name" value="PCN-bd_Tpept"/>
</dbReference>
<evidence type="ECO:0000256" key="2">
    <source>
        <dbReference type="ARBA" id="ARBA00023136"/>
    </source>
</evidence>
<organism evidence="4 5">
    <name type="scientific">Marinithermus hydrothermalis (strain DSM 14884 / JCM 11576 / T1)</name>
    <dbReference type="NCBI Taxonomy" id="869210"/>
    <lineage>
        <taxon>Bacteria</taxon>
        <taxon>Thermotogati</taxon>
        <taxon>Deinococcota</taxon>
        <taxon>Deinococci</taxon>
        <taxon>Thermales</taxon>
        <taxon>Thermaceae</taxon>
        <taxon>Marinithermus</taxon>
    </lineage>
</organism>
<dbReference type="PANTHER" id="PTHR30627:SF1">
    <property type="entry name" value="PEPTIDOGLYCAN D,D-TRANSPEPTIDASE FTSI"/>
    <property type="match status" value="1"/>
</dbReference>
<evidence type="ECO:0000313" key="5">
    <source>
        <dbReference type="Proteomes" id="UP000007030"/>
    </source>
</evidence>
<reference evidence="4 5" key="1">
    <citation type="journal article" date="2012" name="Stand. Genomic Sci.">
        <title>Complete genome sequence of the aerobic, heterotroph Marinithermus hydrothermalis type strain (T1(T)) from a deep-sea hydrothermal vent chimney.</title>
        <authorList>
            <person name="Copeland A."/>
            <person name="Gu W."/>
            <person name="Yasawong M."/>
            <person name="Lapidus A."/>
            <person name="Lucas S."/>
            <person name="Deshpande S."/>
            <person name="Pagani I."/>
            <person name="Tapia R."/>
            <person name="Cheng J.F."/>
            <person name="Goodwin L.A."/>
            <person name="Pitluck S."/>
            <person name="Liolios K."/>
            <person name="Ivanova N."/>
            <person name="Mavromatis K."/>
            <person name="Mikhailova N."/>
            <person name="Pati A."/>
            <person name="Chen A."/>
            <person name="Palaniappan K."/>
            <person name="Land M."/>
            <person name="Pan C."/>
            <person name="Brambilla E.M."/>
            <person name="Rohde M."/>
            <person name="Tindall B.J."/>
            <person name="Sikorski J."/>
            <person name="Goker M."/>
            <person name="Detter J.C."/>
            <person name="Bristow J."/>
            <person name="Eisen J.A."/>
            <person name="Markowitz V."/>
            <person name="Hugenholtz P."/>
            <person name="Kyrpides N.C."/>
            <person name="Klenk H.P."/>
            <person name="Woyke T."/>
        </authorList>
    </citation>
    <scope>NUCLEOTIDE SEQUENCE [LARGE SCALE GENOMIC DNA]</scope>
    <source>
        <strain evidence="5">DSM 14884 / JCM 11576 / T1</strain>
    </source>
</reference>
<keyword evidence="2" id="KW-0472">Membrane</keyword>
<gene>
    <name evidence="4" type="ordered locus">Marky_1443</name>
</gene>
<dbReference type="Gene3D" id="3.30.450.330">
    <property type="match status" value="1"/>
</dbReference>
<dbReference type="SUPFAM" id="SSF56519">
    <property type="entry name" value="Penicillin binding protein dimerisation domain"/>
    <property type="match status" value="1"/>
</dbReference>
<dbReference type="GO" id="GO:0016757">
    <property type="term" value="F:glycosyltransferase activity"/>
    <property type="evidence" value="ECO:0007669"/>
    <property type="project" value="UniProtKB-KW"/>
</dbReference>
<protein>
    <submittedName>
        <fullName evidence="4">Peptidoglycan glycosyltransferase</fullName>
        <ecNumber evidence="4">2.4.1.129</ecNumber>
    </submittedName>
</protein>
<dbReference type="GO" id="GO:0008658">
    <property type="term" value="F:penicillin binding"/>
    <property type="evidence" value="ECO:0007669"/>
    <property type="project" value="InterPro"/>
</dbReference>
<keyword evidence="4" id="KW-0808">Transferase</keyword>
<dbReference type="GO" id="GO:0005886">
    <property type="term" value="C:plasma membrane"/>
    <property type="evidence" value="ECO:0007669"/>
    <property type="project" value="TreeGrafter"/>
</dbReference>
<feature type="domain" description="Penicillin-binding protein transpeptidase" evidence="3">
    <location>
        <begin position="151"/>
        <end position="443"/>
    </location>
</feature>
<dbReference type="InterPro" id="IPR012338">
    <property type="entry name" value="Beta-lactam/transpept-like"/>
</dbReference>
<dbReference type="GO" id="GO:0071555">
    <property type="term" value="P:cell wall organization"/>
    <property type="evidence" value="ECO:0007669"/>
    <property type="project" value="TreeGrafter"/>
</dbReference>
<dbReference type="eggNOG" id="COG0768">
    <property type="taxonomic scope" value="Bacteria"/>
</dbReference>
<dbReference type="Gene3D" id="3.40.710.10">
    <property type="entry name" value="DD-peptidase/beta-lactamase superfamily"/>
    <property type="match status" value="1"/>
</dbReference>
<dbReference type="Gene3D" id="3.90.1310.10">
    <property type="entry name" value="Penicillin-binding protein 2a (Domain 2)"/>
    <property type="match status" value="1"/>
</dbReference>
<dbReference type="AlphaFoldDB" id="F2NMK8"/>
<dbReference type="EC" id="2.4.1.129" evidence="4"/>
<evidence type="ECO:0000256" key="1">
    <source>
        <dbReference type="ARBA" id="ARBA00004370"/>
    </source>
</evidence>
<evidence type="ECO:0000313" key="4">
    <source>
        <dbReference type="EMBL" id="AEB12178.1"/>
    </source>
</evidence>
<dbReference type="STRING" id="869210.Marky_1443"/>